<keyword evidence="2" id="KW-0805">Transcription regulation</keyword>
<evidence type="ECO:0000256" key="7">
    <source>
        <dbReference type="SAM" id="MobiDB-lite"/>
    </source>
</evidence>
<dbReference type="SUPFAM" id="SSF55455">
    <property type="entry name" value="SRF-like"/>
    <property type="match status" value="1"/>
</dbReference>
<reference evidence="9 10" key="2">
    <citation type="journal article" date="2017" name="Nature">
        <title>The Apostasia genome and the evolution of orchids.</title>
        <authorList>
            <person name="Zhang G.Q."/>
            <person name="Liu K.W."/>
            <person name="Li Z."/>
            <person name="Lohaus R."/>
            <person name="Hsiao Y.Y."/>
            <person name="Niu S.C."/>
            <person name="Wang J.Y."/>
            <person name="Lin Y.C."/>
            <person name="Xu Q."/>
            <person name="Chen L.J."/>
            <person name="Yoshida K."/>
            <person name="Fujiwara S."/>
            <person name="Wang Z.W."/>
            <person name="Zhang Y.Q."/>
            <person name="Mitsuda N."/>
            <person name="Wang M."/>
            <person name="Liu G.H."/>
            <person name="Pecoraro L."/>
            <person name="Huang H.X."/>
            <person name="Xiao X.J."/>
            <person name="Lin M."/>
            <person name="Wu X.Y."/>
            <person name="Wu W.L."/>
            <person name="Chen Y.Y."/>
            <person name="Chang S.B."/>
            <person name="Sakamoto S."/>
            <person name="Ohme-Takagi M."/>
            <person name="Yagi M."/>
            <person name="Zeng S.J."/>
            <person name="Shen C.Y."/>
            <person name="Yeh C.M."/>
            <person name="Luo Y.B."/>
            <person name="Tsai W.C."/>
            <person name="Van de Peer Y."/>
            <person name="Liu Z.J."/>
        </authorList>
    </citation>
    <scope>NUCLEOTIDE SEQUENCE [LARGE SCALE GENOMIC DNA]</scope>
    <source>
        <tissue evidence="9">The whole plant</tissue>
    </source>
</reference>
<dbReference type="InterPro" id="IPR036879">
    <property type="entry name" value="TF_MADSbox_sf"/>
</dbReference>
<dbReference type="GO" id="GO:0005634">
    <property type="term" value="C:nucleus"/>
    <property type="evidence" value="ECO:0007669"/>
    <property type="project" value="UniProtKB-SubCell"/>
</dbReference>
<evidence type="ECO:0000256" key="2">
    <source>
        <dbReference type="ARBA" id="ARBA00023015"/>
    </source>
</evidence>
<dbReference type="Proteomes" id="UP000233837">
    <property type="component" value="Unassembled WGS sequence"/>
</dbReference>
<dbReference type="PRINTS" id="PR00404">
    <property type="entry name" value="MADSDOMAIN"/>
</dbReference>
<feature type="region of interest" description="Disordered" evidence="7">
    <location>
        <begin position="265"/>
        <end position="288"/>
    </location>
</feature>
<evidence type="ECO:0000256" key="1">
    <source>
        <dbReference type="ARBA" id="ARBA00004123"/>
    </source>
</evidence>
<sequence length="323" mass="37470">MGRAKLKLIYQENFRTRIKTYTTRMKGLKKKANELSVLCGVDVLLASFSPELNTLELWPEDTIEFSRIRERFLSFRMKKICSCDHEGNGITEQQISQRTTPASLSLSSFHEDKAAMEIKLQEVRERLEFLQRQRQEEAERLQAQYEASKALQQIQDLHRRQQSFSFPGCLPPHITADFEIPLQPELFPHQKLSPFAQFLPLHVQPSPFAQDLFPRHDFNKPLQQDFHPHEQASLFSHSLLPHEQPLLVPLFLSPHEQPLSISLSLSDQEQPSPLSKSTPPHRDADFNREDAPASLLPFDSPLWSNYECLSWCDNLLLDYETEL</sequence>
<organism evidence="9 10">
    <name type="scientific">Dendrobium catenatum</name>
    <dbReference type="NCBI Taxonomy" id="906689"/>
    <lineage>
        <taxon>Eukaryota</taxon>
        <taxon>Viridiplantae</taxon>
        <taxon>Streptophyta</taxon>
        <taxon>Embryophyta</taxon>
        <taxon>Tracheophyta</taxon>
        <taxon>Spermatophyta</taxon>
        <taxon>Magnoliopsida</taxon>
        <taxon>Liliopsida</taxon>
        <taxon>Asparagales</taxon>
        <taxon>Orchidaceae</taxon>
        <taxon>Epidendroideae</taxon>
        <taxon>Malaxideae</taxon>
        <taxon>Dendrobiinae</taxon>
        <taxon>Dendrobium</taxon>
    </lineage>
</organism>
<keyword evidence="4" id="KW-0804">Transcription</keyword>
<comment type="subcellular location">
    <subcellularLocation>
        <location evidence="1">Nucleus</location>
    </subcellularLocation>
</comment>
<dbReference type="GO" id="GO:0003677">
    <property type="term" value="F:DNA binding"/>
    <property type="evidence" value="ECO:0007669"/>
    <property type="project" value="UniProtKB-KW"/>
</dbReference>
<evidence type="ECO:0000256" key="3">
    <source>
        <dbReference type="ARBA" id="ARBA00023125"/>
    </source>
</evidence>
<dbReference type="PANTHER" id="PTHR48019">
    <property type="entry name" value="SERUM RESPONSE FACTOR HOMOLOG"/>
    <property type="match status" value="1"/>
</dbReference>
<dbReference type="Pfam" id="PF00319">
    <property type="entry name" value="SRF-TF"/>
    <property type="match status" value="1"/>
</dbReference>
<protein>
    <submittedName>
        <fullName evidence="9">Agamous-like MADS-box protein AGL8 like</fullName>
    </submittedName>
</protein>
<reference evidence="9 10" key="1">
    <citation type="journal article" date="2016" name="Sci. Rep.">
        <title>The Dendrobium catenatum Lindl. genome sequence provides insights into polysaccharide synthase, floral development and adaptive evolution.</title>
        <authorList>
            <person name="Zhang G.Q."/>
            <person name="Xu Q."/>
            <person name="Bian C."/>
            <person name="Tsai W.C."/>
            <person name="Yeh C.M."/>
            <person name="Liu K.W."/>
            <person name="Yoshida K."/>
            <person name="Zhang L.S."/>
            <person name="Chang S.B."/>
            <person name="Chen F."/>
            <person name="Shi Y."/>
            <person name="Su Y.Y."/>
            <person name="Zhang Y.Q."/>
            <person name="Chen L.J."/>
            <person name="Yin Y."/>
            <person name="Lin M."/>
            <person name="Huang H."/>
            <person name="Deng H."/>
            <person name="Wang Z.W."/>
            <person name="Zhu S.L."/>
            <person name="Zhao X."/>
            <person name="Deng C."/>
            <person name="Niu S.C."/>
            <person name="Huang J."/>
            <person name="Wang M."/>
            <person name="Liu G.H."/>
            <person name="Yang H.J."/>
            <person name="Xiao X.J."/>
            <person name="Hsiao Y.Y."/>
            <person name="Wu W.L."/>
            <person name="Chen Y.Y."/>
            <person name="Mitsuda N."/>
            <person name="Ohme-Takagi M."/>
            <person name="Luo Y.B."/>
            <person name="Van de Peer Y."/>
            <person name="Liu Z.J."/>
        </authorList>
    </citation>
    <scope>NUCLEOTIDE SEQUENCE [LARGE SCALE GENOMIC DNA]</scope>
    <source>
        <tissue evidence="9">The whole plant</tissue>
    </source>
</reference>
<dbReference type="InterPro" id="IPR002100">
    <property type="entry name" value="TF_MADSbox"/>
</dbReference>
<dbReference type="Gene3D" id="3.40.1810.10">
    <property type="entry name" value="Transcription factor, MADS-box"/>
    <property type="match status" value="1"/>
</dbReference>
<dbReference type="PROSITE" id="PS50066">
    <property type="entry name" value="MADS_BOX_2"/>
    <property type="match status" value="1"/>
</dbReference>
<dbReference type="SMART" id="SM00432">
    <property type="entry name" value="MADS"/>
    <property type="match status" value="1"/>
</dbReference>
<keyword evidence="10" id="KW-1185">Reference proteome</keyword>
<evidence type="ECO:0000256" key="5">
    <source>
        <dbReference type="ARBA" id="ARBA00023242"/>
    </source>
</evidence>
<keyword evidence="3" id="KW-0238">DNA-binding</keyword>
<keyword evidence="6" id="KW-0175">Coiled coil</keyword>
<gene>
    <name evidence="9" type="primary">SCM1</name>
    <name evidence="9" type="ORF">MA16_Dca003688</name>
</gene>
<dbReference type="AlphaFoldDB" id="A0A2I0WFP5"/>
<evidence type="ECO:0000259" key="8">
    <source>
        <dbReference type="PROSITE" id="PS50066"/>
    </source>
</evidence>
<dbReference type="InterPro" id="IPR050142">
    <property type="entry name" value="MADS-box/MEF2_TF"/>
</dbReference>
<feature type="compositionally biased region" description="Polar residues" evidence="7">
    <location>
        <begin position="265"/>
        <end position="278"/>
    </location>
</feature>
<proteinExistence type="predicted"/>
<name>A0A2I0WFP5_9ASPA</name>
<evidence type="ECO:0000313" key="10">
    <source>
        <dbReference type="Proteomes" id="UP000233837"/>
    </source>
</evidence>
<feature type="domain" description="MADS-box" evidence="8">
    <location>
        <begin position="1"/>
        <end position="61"/>
    </location>
</feature>
<dbReference type="OrthoDB" id="601557at2759"/>
<feature type="coiled-coil region" evidence="6">
    <location>
        <begin position="113"/>
        <end position="147"/>
    </location>
</feature>
<dbReference type="EMBL" id="KZ502674">
    <property type="protein sequence ID" value="PKU74485.1"/>
    <property type="molecule type" value="Genomic_DNA"/>
</dbReference>
<evidence type="ECO:0000313" key="9">
    <source>
        <dbReference type="EMBL" id="PKU74485.1"/>
    </source>
</evidence>
<evidence type="ECO:0000256" key="4">
    <source>
        <dbReference type="ARBA" id="ARBA00023163"/>
    </source>
</evidence>
<dbReference type="GO" id="GO:0046983">
    <property type="term" value="F:protein dimerization activity"/>
    <property type="evidence" value="ECO:0007669"/>
    <property type="project" value="InterPro"/>
</dbReference>
<accession>A0A2I0WFP5</accession>
<evidence type="ECO:0000256" key="6">
    <source>
        <dbReference type="SAM" id="Coils"/>
    </source>
</evidence>
<keyword evidence="5" id="KW-0539">Nucleus</keyword>